<dbReference type="RefSeq" id="WP_245710894.1">
    <property type="nucleotide sequence ID" value="NZ_FNPF01000013.1"/>
</dbReference>
<feature type="region of interest" description="Disordered" evidence="1">
    <location>
        <begin position="19"/>
        <end position="84"/>
    </location>
</feature>
<protein>
    <recommendedName>
        <fullName evidence="2">DUF5872 domain-containing protein</fullName>
    </recommendedName>
</protein>
<reference evidence="3 4" key="1">
    <citation type="submission" date="2016-10" db="EMBL/GenBank/DDBJ databases">
        <authorList>
            <person name="de Groot N.N."/>
        </authorList>
    </citation>
    <scope>NUCLEOTIDE SEQUENCE [LARGE SCALE GENOMIC DNA]</scope>
    <source>
        <strain evidence="3 4">DSM 26880</strain>
    </source>
</reference>
<evidence type="ECO:0000313" key="3">
    <source>
        <dbReference type="EMBL" id="SDY65488.1"/>
    </source>
</evidence>
<evidence type="ECO:0000259" key="2">
    <source>
        <dbReference type="Pfam" id="PF19197"/>
    </source>
</evidence>
<name>A0A1H3LND7_9RHOB</name>
<dbReference type="EMBL" id="FNPF01000013">
    <property type="protein sequence ID" value="SDY65488.1"/>
    <property type="molecule type" value="Genomic_DNA"/>
</dbReference>
<accession>A0A1H3LND7</accession>
<evidence type="ECO:0000256" key="1">
    <source>
        <dbReference type="SAM" id="MobiDB-lite"/>
    </source>
</evidence>
<organism evidence="3 4">
    <name type="scientific">Citreimonas salinaria</name>
    <dbReference type="NCBI Taxonomy" id="321339"/>
    <lineage>
        <taxon>Bacteria</taxon>
        <taxon>Pseudomonadati</taxon>
        <taxon>Pseudomonadota</taxon>
        <taxon>Alphaproteobacteria</taxon>
        <taxon>Rhodobacterales</taxon>
        <taxon>Roseobacteraceae</taxon>
        <taxon>Citreimonas</taxon>
    </lineage>
</organism>
<feature type="domain" description="DUF5872" evidence="2">
    <location>
        <begin position="7"/>
        <end position="72"/>
    </location>
</feature>
<keyword evidence="4" id="KW-1185">Reference proteome</keyword>
<feature type="compositionally biased region" description="Basic and acidic residues" evidence="1">
    <location>
        <begin position="58"/>
        <end position="84"/>
    </location>
</feature>
<feature type="region of interest" description="Disordered" evidence="1">
    <location>
        <begin position="163"/>
        <end position="204"/>
    </location>
</feature>
<evidence type="ECO:0000313" key="4">
    <source>
        <dbReference type="Proteomes" id="UP000199286"/>
    </source>
</evidence>
<feature type="compositionally biased region" description="Basic residues" evidence="1">
    <location>
        <begin position="123"/>
        <end position="132"/>
    </location>
</feature>
<dbReference type="InterPro" id="IPR043803">
    <property type="entry name" value="DUF5872"/>
</dbReference>
<dbReference type="Proteomes" id="UP000199286">
    <property type="component" value="Unassembled WGS sequence"/>
</dbReference>
<feature type="compositionally biased region" description="Basic and acidic residues" evidence="1">
    <location>
        <begin position="185"/>
        <end position="204"/>
    </location>
</feature>
<dbReference type="Pfam" id="PF19197">
    <property type="entry name" value="DUF5872"/>
    <property type="match status" value="1"/>
</dbReference>
<feature type="region of interest" description="Disordered" evidence="1">
    <location>
        <begin position="96"/>
        <end position="138"/>
    </location>
</feature>
<dbReference type="STRING" id="321339.SAMN05444340_11396"/>
<gene>
    <name evidence="3" type="ORF">SAMN05444340_11396</name>
</gene>
<dbReference type="AlphaFoldDB" id="A0A1H3LND7"/>
<feature type="region of interest" description="Disordered" evidence="1">
    <location>
        <begin position="230"/>
        <end position="250"/>
    </location>
</feature>
<proteinExistence type="predicted"/>
<sequence length="250" mass="27947">MAEAKKTDPKLWEKVKEEITASSKGGRKGQWSARKAQMAVQEYKRRGGGYADDGPDQEETHLHEWTEEEWGTKSGEESLESGERYLPKEVRLLLTEDEYDRSTQRKKGTSGQFSGQPEDVKRKAAKIRKSGPTRKMIEERASELKIQGRSSMGKHALLRAIDDATDENGRAPGSRASLDAMTKGELQDKARERGIDGRSGMSKDDLVEVLADGDSGLDGKSRNELYRMAQARDIDGRSRMSRDELVQALS</sequence>